<keyword evidence="2" id="KW-1185">Reference proteome</keyword>
<accession>A0A1I3J1X5</accession>
<reference evidence="1 2" key="1">
    <citation type="submission" date="2016-10" db="EMBL/GenBank/DDBJ databases">
        <authorList>
            <person name="de Groot N.N."/>
        </authorList>
    </citation>
    <scope>NUCLEOTIDE SEQUENCE [LARGE SCALE GENOMIC DNA]</scope>
    <source>
        <strain evidence="1 2">DSM 26000</strain>
    </source>
</reference>
<name>A0A1I3J1X5_9FLAO</name>
<organism evidence="1 2">
    <name type="scientific">Halpernia frigidisoli</name>
    <dbReference type="NCBI Taxonomy" id="1125876"/>
    <lineage>
        <taxon>Bacteria</taxon>
        <taxon>Pseudomonadati</taxon>
        <taxon>Bacteroidota</taxon>
        <taxon>Flavobacteriia</taxon>
        <taxon>Flavobacteriales</taxon>
        <taxon>Weeksellaceae</taxon>
        <taxon>Chryseobacterium group</taxon>
        <taxon>Halpernia</taxon>
    </lineage>
</organism>
<evidence type="ECO:0000313" key="2">
    <source>
        <dbReference type="Proteomes" id="UP000198931"/>
    </source>
</evidence>
<dbReference type="AlphaFoldDB" id="A0A1I3J1X5"/>
<dbReference type="Proteomes" id="UP000198931">
    <property type="component" value="Unassembled WGS sequence"/>
</dbReference>
<dbReference type="OrthoDB" id="864024at2"/>
<dbReference type="RefSeq" id="WP_143093401.1">
    <property type="nucleotide sequence ID" value="NZ_FOQT01000005.1"/>
</dbReference>
<gene>
    <name evidence="1" type="ORF">SAMN05443292_2893</name>
</gene>
<protein>
    <submittedName>
        <fullName evidence="1">Uncharacterized protein</fullName>
    </submittedName>
</protein>
<dbReference type="EMBL" id="FOQT01000005">
    <property type="protein sequence ID" value="SFI54234.1"/>
    <property type="molecule type" value="Genomic_DNA"/>
</dbReference>
<proteinExistence type="predicted"/>
<evidence type="ECO:0000313" key="1">
    <source>
        <dbReference type="EMBL" id="SFI54234.1"/>
    </source>
</evidence>
<sequence length="401" mass="47201">MQSEIDILIYLRKSVIRTFGKKISTSTHCDQLSDLLFEKYQANISGQTLRRFFGLIKSTSGSSRFTLDLLSKFCGSKDFRDFSLLHGSEELESFFGNAEDSTKDYWGKSKEICIQISNSKELLVDIHHRLLTMPLARKYFMENHPSRDLLGTVYTQYFLSYLKYNNCDEAKIFAYGFLFKAAFLQENEVLMELYYSQIINIDLDEHVHVIPAGLKFGVQLLFEDYIGDHRLFKATFNKMKKVRLHYTQYSQKSVCSFEYTVLESLIFTDRISEIKFLLDNNCEQTEQDQEFIPEERKKTHDEVWIILRALSYQKMGDSEKSQFYLDQVDLKNLGIGWEKFYSLVFYLTELKQNKIIEESDLISKIKKLILETHFNYFDTELSEILKKRKINSKSLGKIFVN</sequence>